<evidence type="ECO:0000256" key="12">
    <source>
        <dbReference type="NCBIfam" id="TIGR00131"/>
    </source>
</evidence>
<dbReference type="AlphaFoldDB" id="D6Y8L6"/>
<comment type="subcellular location">
    <subcellularLocation>
        <location evidence="11">Cytoplasm</location>
    </subcellularLocation>
</comment>
<dbReference type="UniPathway" id="UPA00214"/>
<keyword evidence="6 11" id="KW-0418">Kinase</keyword>
<dbReference type="InterPro" id="IPR000705">
    <property type="entry name" value="Galactokinase"/>
</dbReference>
<organism evidence="16 17">
    <name type="scientific">Thermobispora bispora (strain ATCC 19993 / DSM 43833 / CBS 139.67 / JCM 10125 / KCTC 9307 / NBRC 14880 / R51)</name>
    <dbReference type="NCBI Taxonomy" id="469371"/>
    <lineage>
        <taxon>Bacteria</taxon>
        <taxon>Bacillati</taxon>
        <taxon>Actinomycetota</taxon>
        <taxon>Actinomycetes</taxon>
        <taxon>Streptosporangiales</taxon>
        <taxon>Streptosporangiaceae</taxon>
        <taxon>Thermobispora</taxon>
    </lineage>
</organism>
<gene>
    <name evidence="11" type="primary">galK</name>
    <name evidence="16" type="ordered locus">Tbis_1191</name>
</gene>
<dbReference type="STRING" id="469371.Tbis_1191"/>
<evidence type="ECO:0000259" key="15">
    <source>
        <dbReference type="Pfam" id="PF10509"/>
    </source>
</evidence>
<dbReference type="InterPro" id="IPR019741">
    <property type="entry name" value="Galactokinase_CS"/>
</dbReference>
<dbReference type="Pfam" id="PF08544">
    <property type="entry name" value="GHMP_kinases_C"/>
    <property type="match status" value="1"/>
</dbReference>
<sequence>MRVVEAFREAYGDHPAGVWHAPGRVNLIGEHTDYNDGLVLPFAVPWGITAAVRPRDDGTVRIASLQAPGEDQVLGDLDLARGWARYAAGVFWALREEGHDVRGADILIDGDLPRGAGLASSAALEVVTALALSDLYGLGLEPMELARIGRRAENEFAGVPCGIMDQAVSALAREDHALFLDCRSLASRPVPFRPAEHGLRLLIIDTRVRHALGDGRYAERRQECANAAKRLGVPALRDVTDLASALQRLSGAERARAQHVVTEIHRVQAAVGLMRAGALDQLGSLLISSHLSLRDQFQVSCPELDVAVEAAVGGGARGARMTGAGFGGSVLALVPEGRLEDVEAAVREAYAARGWAEPGFLRAAPAAGARRIA</sequence>
<evidence type="ECO:0000256" key="9">
    <source>
        <dbReference type="ARBA" id="ARBA00023144"/>
    </source>
</evidence>
<dbReference type="SUPFAM" id="SSF55060">
    <property type="entry name" value="GHMP Kinase, C-terminal domain"/>
    <property type="match status" value="1"/>
</dbReference>
<evidence type="ECO:0000313" key="16">
    <source>
        <dbReference type="EMBL" id="ADG87913.1"/>
    </source>
</evidence>
<evidence type="ECO:0000256" key="6">
    <source>
        <dbReference type="ARBA" id="ARBA00022777"/>
    </source>
</evidence>
<proteinExistence type="inferred from homology"/>
<evidence type="ECO:0000256" key="11">
    <source>
        <dbReference type="HAMAP-Rule" id="MF_00246"/>
    </source>
</evidence>
<evidence type="ECO:0000256" key="4">
    <source>
        <dbReference type="ARBA" id="ARBA00022723"/>
    </source>
</evidence>
<dbReference type="GO" id="GO:0000287">
    <property type="term" value="F:magnesium ion binding"/>
    <property type="evidence" value="ECO:0007669"/>
    <property type="project" value="UniProtKB-UniRule"/>
</dbReference>
<evidence type="ECO:0000256" key="1">
    <source>
        <dbReference type="ARBA" id="ARBA00006566"/>
    </source>
</evidence>
<dbReference type="PROSITE" id="PS00106">
    <property type="entry name" value="GALACTOKINASE"/>
    <property type="match status" value="1"/>
</dbReference>
<comment type="similarity">
    <text evidence="1 11">Belongs to the GHMP kinase family. GalK subfamily.</text>
</comment>
<reference evidence="16 17" key="1">
    <citation type="submission" date="2010-01" db="EMBL/GenBank/DDBJ databases">
        <title>The complete genome of Thermobispora bispora DSM 43833.</title>
        <authorList>
            <consortium name="US DOE Joint Genome Institute (JGI-PGF)"/>
            <person name="Lucas S."/>
            <person name="Copeland A."/>
            <person name="Lapidus A."/>
            <person name="Glavina del Rio T."/>
            <person name="Dalin E."/>
            <person name="Tice H."/>
            <person name="Bruce D."/>
            <person name="Goodwin L."/>
            <person name="Pitluck S."/>
            <person name="Kyrpides N."/>
            <person name="Mavromatis K."/>
            <person name="Ivanova N."/>
            <person name="Mikhailova N."/>
            <person name="Chertkov O."/>
            <person name="Brettin T."/>
            <person name="Detter J.C."/>
            <person name="Han C."/>
            <person name="Larimer F."/>
            <person name="Land M."/>
            <person name="Hauser L."/>
            <person name="Markowitz V."/>
            <person name="Cheng J.-F."/>
            <person name="Hugenholtz P."/>
            <person name="Woyke T."/>
            <person name="Wu D."/>
            <person name="Jando M."/>
            <person name="Schneider S."/>
            <person name="Klenk H.-P."/>
            <person name="Eisen J.A."/>
        </authorList>
    </citation>
    <scope>NUCLEOTIDE SEQUENCE [LARGE SCALE GENOMIC DNA]</scope>
    <source>
        <strain evidence="17">ATCC 19993 / DSM 43833 / CBS 139.67 / JCM 10125 / KCTC 9307 / NBRC 14880 / R51</strain>
    </source>
</reference>
<dbReference type="GO" id="GO:0006012">
    <property type="term" value="P:galactose metabolic process"/>
    <property type="evidence" value="ECO:0007669"/>
    <property type="project" value="UniProtKB-UniRule"/>
</dbReference>
<dbReference type="RefSeq" id="WP_013131446.1">
    <property type="nucleotide sequence ID" value="NC_014165.1"/>
</dbReference>
<dbReference type="GO" id="GO:0005524">
    <property type="term" value="F:ATP binding"/>
    <property type="evidence" value="ECO:0007669"/>
    <property type="project" value="UniProtKB-UniRule"/>
</dbReference>
<feature type="binding site" evidence="11">
    <location>
        <position position="64"/>
    </location>
    <ligand>
        <name>ATP</name>
        <dbReference type="ChEBI" id="CHEBI:30616"/>
    </ligand>
</feature>
<dbReference type="InterPro" id="IPR019539">
    <property type="entry name" value="GalKase_N"/>
</dbReference>
<dbReference type="GO" id="GO:0004335">
    <property type="term" value="F:galactokinase activity"/>
    <property type="evidence" value="ECO:0007669"/>
    <property type="project" value="UniProtKB-UniRule"/>
</dbReference>
<dbReference type="PRINTS" id="PR00959">
    <property type="entry name" value="MEVGALKINASE"/>
</dbReference>
<dbReference type="FunFam" id="3.30.70.890:FF:000001">
    <property type="entry name" value="Galactokinase"/>
    <property type="match status" value="1"/>
</dbReference>
<dbReference type="KEGG" id="tbi:Tbis_1191"/>
<evidence type="ECO:0000256" key="2">
    <source>
        <dbReference type="ARBA" id="ARBA00022490"/>
    </source>
</evidence>
<dbReference type="SUPFAM" id="SSF54211">
    <property type="entry name" value="Ribosomal protein S5 domain 2-like"/>
    <property type="match status" value="1"/>
</dbReference>
<dbReference type="InterPro" id="IPR014721">
    <property type="entry name" value="Ribsml_uS5_D2-typ_fold_subgr"/>
</dbReference>
<evidence type="ECO:0000256" key="3">
    <source>
        <dbReference type="ARBA" id="ARBA00022679"/>
    </source>
</evidence>
<comment type="pathway">
    <text evidence="11">Carbohydrate metabolism; galactose metabolism.</text>
</comment>
<feature type="domain" description="GHMP kinase C-terminal" evidence="14">
    <location>
        <begin position="273"/>
        <end position="351"/>
    </location>
</feature>
<dbReference type="PIRSF" id="PIRSF000530">
    <property type="entry name" value="Galactokinase"/>
    <property type="match status" value="1"/>
</dbReference>
<dbReference type="HOGENOM" id="CLU_017814_2_1_11"/>
<dbReference type="InterPro" id="IPR006204">
    <property type="entry name" value="GHMP_kinase_N_dom"/>
</dbReference>
<evidence type="ECO:0000259" key="13">
    <source>
        <dbReference type="Pfam" id="PF00288"/>
    </source>
</evidence>
<keyword evidence="8 11" id="KW-0460">Magnesium</keyword>
<dbReference type="PANTHER" id="PTHR10457">
    <property type="entry name" value="MEVALONATE KINASE/GALACTOKINASE"/>
    <property type="match status" value="1"/>
</dbReference>
<keyword evidence="4 11" id="KW-0479">Metal-binding</keyword>
<dbReference type="Gene3D" id="3.30.230.10">
    <property type="match status" value="1"/>
</dbReference>
<feature type="domain" description="GHMP kinase N-terminal" evidence="13">
    <location>
        <begin position="86"/>
        <end position="171"/>
    </location>
</feature>
<dbReference type="Gene3D" id="3.30.70.890">
    <property type="entry name" value="GHMP kinase, C-terminal domain"/>
    <property type="match status" value="1"/>
</dbReference>
<dbReference type="FunFam" id="3.30.230.10:FF:000017">
    <property type="entry name" value="Galactokinase"/>
    <property type="match status" value="1"/>
</dbReference>
<evidence type="ECO:0000313" key="17">
    <source>
        <dbReference type="Proteomes" id="UP000006640"/>
    </source>
</evidence>
<dbReference type="EC" id="2.7.1.6" evidence="11 12"/>
<dbReference type="NCBIfam" id="TIGR00131">
    <property type="entry name" value="gal_kin"/>
    <property type="match status" value="1"/>
</dbReference>
<keyword evidence="2 11" id="KW-0963">Cytoplasm</keyword>
<dbReference type="GO" id="GO:0005829">
    <property type="term" value="C:cytosol"/>
    <property type="evidence" value="ECO:0007669"/>
    <property type="project" value="TreeGrafter"/>
</dbReference>
<dbReference type="InterPro" id="IPR036554">
    <property type="entry name" value="GHMP_kinase_C_sf"/>
</dbReference>
<dbReference type="Pfam" id="PF00288">
    <property type="entry name" value="GHMP_kinases_N"/>
    <property type="match status" value="1"/>
</dbReference>
<evidence type="ECO:0000259" key="14">
    <source>
        <dbReference type="Pfam" id="PF08544"/>
    </source>
</evidence>
<keyword evidence="3 11" id="KW-0808">Transferase</keyword>
<dbReference type="InterPro" id="IPR022963">
    <property type="entry name" value="Galactokinase_bac"/>
</dbReference>
<feature type="binding site" evidence="11">
    <location>
        <position position="121"/>
    </location>
    <ligand>
        <name>Mg(2+)</name>
        <dbReference type="ChEBI" id="CHEBI:18420"/>
    </ligand>
</feature>
<dbReference type="PRINTS" id="PR00473">
    <property type="entry name" value="GALCTOKINASE"/>
</dbReference>
<keyword evidence="9 11" id="KW-0299">Galactose metabolism</keyword>
<dbReference type="InterPro" id="IPR020568">
    <property type="entry name" value="Ribosomal_Su5_D2-typ_SF"/>
</dbReference>
<evidence type="ECO:0000256" key="7">
    <source>
        <dbReference type="ARBA" id="ARBA00022840"/>
    </source>
</evidence>
<protein>
    <recommendedName>
        <fullName evidence="11 12">Galactokinase</fullName>
        <ecNumber evidence="11 12">2.7.1.6</ecNumber>
    </recommendedName>
    <alternativeName>
        <fullName evidence="11">Galactose kinase</fullName>
    </alternativeName>
</protein>
<feature type="active site" description="Proton acceptor" evidence="11">
    <location>
        <position position="165"/>
    </location>
</feature>
<dbReference type="PANTHER" id="PTHR10457:SF7">
    <property type="entry name" value="GALACTOKINASE-RELATED"/>
    <property type="match status" value="1"/>
</dbReference>
<comment type="function">
    <text evidence="11">Catalyzes the transfer of the gamma-phosphate of ATP to D-galactose to form alpha-D-galactose-1-phosphate (Gal-1-P).</text>
</comment>
<keyword evidence="5 11" id="KW-0547">Nucleotide-binding</keyword>
<keyword evidence="7 11" id="KW-0067">ATP-binding</keyword>
<feature type="binding site" evidence="11">
    <location>
        <begin position="30"/>
        <end position="33"/>
    </location>
    <ligand>
        <name>substrate</name>
    </ligand>
</feature>
<feature type="binding site" evidence="11">
    <location>
        <position position="153"/>
    </location>
    <ligand>
        <name>Mg(2+)</name>
        <dbReference type="ChEBI" id="CHEBI:18420"/>
    </ligand>
</feature>
<evidence type="ECO:0000256" key="10">
    <source>
        <dbReference type="ARBA" id="ARBA00023277"/>
    </source>
</evidence>
<dbReference type="InterPro" id="IPR013750">
    <property type="entry name" value="GHMP_kinase_C_dom"/>
</dbReference>
<keyword evidence="17" id="KW-1185">Reference proteome</keyword>
<name>D6Y8L6_THEBD</name>
<feature type="binding site" evidence="11">
    <location>
        <position position="217"/>
    </location>
    <ligand>
        <name>substrate</name>
    </ligand>
</feature>
<dbReference type="eggNOG" id="COG0153">
    <property type="taxonomic scope" value="Bacteria"/>
</dbReference>
<dbReference type="InterPro" id="IPR006206">
    <property type="entry name" value="Mevalonate/galactokinase"/>
</dbReference>
<comment type="catalytic activity">
    <reaction evidence="11">
        <text>alpha-D-galactose + ATP = alpha-D-galactose 1-phosphate + ADP + H(+)</text>
        <dbReference type="Rhea" id="RHEA:13553"/>
        <dbReference type="ChEBI" id="CHEBI:15378"/>
        <dbReference type="ChEBI" id="CHEBI:28061"/>
        <dbReference type="ChEBI" id="CHEBI:30616"/>
        <dbReference type="ChEBI" id="CHEBI:58336"/>
        <dbReference type="ChEBI" id="CHEBI:456216"/>
        <dbReference type="EC" id="2.7.1.6"/>
    </reaction>
</comment>
<dbReference type="Proteomes" id="UP000006640">
    <property type="component" value="Chromosome"/>
</dbReference>
<dbReference type="Pfam" id="PF10509">
    <property type="entry name" value="GalKase_gal_bdg"/>
    <property type="match status" value="1"/>
</dbReference>
<comment type="caution">
    <text evidence="11">Lacks conserved residue(s) required for the propagation of feature annotation.</text>
</comment>
<dbReference type="EMBL" id="CP001874">
    <property type="protein sequence ID" value="ADG87913.1"/>
    <property type="molecule type" value="Genomic_DNA"/>
</dbReference>
<dbReference type="HAMAP" id="MF_00246">
    <property type="entry name" value="Galactokinase"/>
    <property type="match status" value="1"/>
</dbReference>
<accession>D6Y8L6</accession>
<keyword evidence="10 11" id="KW-0119">Carbohydrate metabolism</keyword>
<evidence type="ECO:0000256" key="8">
    <source>
        <dbReference type="ARBA" id="ARBA00022842"/>
    </source>
</evidence>
<evidence type="ECO:0000256" key="5">
    <source>
        <dbReference type="ARBA" id="ARBA00022741"/>
    </source>
</evidence>
<feature type="site" description="Transition state stabilizer" evidence="11">
    <location>
        <position position="24"/>
    </location>
</feature>
<feature type="domain" description="Galactokinase N-terminal" evidence="15">
    <location>
        <begin position="5"/>
        <end position="54"/>
    </location>
</feature>
<dbReference type="OrthoDB" id="250531at2"/>